<name>A0A250WYM9_9CHLO</name>
<keyword evidence="14" id="KW-1185">Reference proteome</keyword>
<dbReference type="PANTHER" id="PTHR22808:SF1">
    <property type="entry name" value="RNA CYTOSINE-C(5)-METHYLTRANSFERASE NSUN2-RELATED"/>
    <property type="match status" value="1"/>
</dbReference>
<dbReference type="GO" id="GO:0005634">
    <property type="term" value="C:nucleus"/>
    <property type="evidence" value="ECO:0007669"/>
    <property type="project" value="UniProtKB-SubCell"/>
</dbReference>
<evidence type="ECO:0000256" key="9">
    <source>
        <dbReference type="ARBA" id="ARBA00023242"/>
    </source>
</evidence>
<feature type="binding site" evidence="10">
    <location>
        <position position="215"/>
    </location>
    <ligand>
        <name>S-adenosyl-L-methionine</name>
        <dbReference type="ChEBI" id="CHEBI:59789"/>
    </ligand>
</feature>
<feature type="region of interest" description="Disordered" evidence="11">
    <location>
        <begin position="570"/>
        <end position="652"/>
    </location>
</feature>
<protein>
    <recommendedName>
        <fullName evidence="12">SAM-dependent MTase RsmB/NOP-type domain-containing protein</fullName>
    </recommendedName>
</protein>
<evidence type="ECO:0000259" key="12">
    <source>
        <dbReference type="PROSITE" id="PS51686"/>
    </source>
</evidence>
<dbReference type="InterPro" id="IPR001678">
    <property type="entry name" value="MeTrfase_RsmB-F_NOP2_dom"/>
</dbReference>
<feature type="compositionally biased region" description="Basic and acidic residues" evidence="11">
    <location>
        <begin position="13"/>
        <end position="29"/>
    </location>
</feature>
<feature type="domain" description="SAM-dependent MTase RsmB/NOP-type" evidence="12">
    <location>
        <begin position="66"/>
        <end position="427"/>
    </location>
</feature>
<evidence type="ECO:0000256" key="7">
    <source>
        <dbReference type="ARBA" id="ARBA00022694"/>
    </source>
</evidence>
<dbReference type="InterPro" id="IPR018314">
    <property type="entry name" value="RsmB/NOL1/NOP2-like_CS"/>
</dbReference>
<evidence type="ECO:0000256" key="4">
    <source>
        <dbReference type="ARBA" id="ARBA00022603"/>
    </source>
</evidence>
<comment type="caution">
    <text evidence="10">Lacks conserved residue(s) required for the propagation of feature annotation.</text>
</comment>
<keyword evidence="6 10" id="KW-0949">S-adenosyl-L-methionine</keyword>
<dbReference type="Gene3D" id="3.40.50.150">
    <property type="entry name" value="Vaccinia Virus protein VP39"/>
    <property type="match status" value="1"/>
</dbReference>
<dbReference type="InterPro" id="IPR057285">
    <property type="entry name" value="Pre-PUA_NSUN2"/>
</dbReference>
<feature type="active site" description="Nucleophile" evidence="10">
    <location>
        <position position="323"/>
    </location>
</feature>
<dbReference type="InterPro" id="IPR029063">
    <property type="entry name" value="SAM-dependent_MTases_sf"/>
</dbReference>
<evidence type="ECO:0000256" key="10">
    <source>
        <dbReference type="PROSITE-ProRule" id="PRU01023"/>
    </source>
</evidence>
<evidence type="ECO:0000256" key="8">
    <source>
        <dbReference type="ARBA" id="ARBA00022884"/>
    </source>
</evidence>
<evidence type="ECO:0000256" key="6">
    <source>
        <dbReference type="ARBA" id="ARBA00022691"/>
    </source>
</evidence>
<sequence length="932" mass="102112">MNVVPQKRHKGGRGSDRNLQDHTEKRPRSDAALSMQWLDTASKRNDDFEEYYKEQDIVPEGEWESFIKILGTELPVTFRINGSGRFADNLRDKLQSDFFSHFRKGDLMVADETIQVPKPLSWYPNNYAWHMSFSRQQLRKLPLLGEIHEFMKKANDAGSISRQEAVSMVPPLFLDVQPHHAVLDMCAAPGSKTQQLLEALHSGDSFPSGFVVANDSDLKRCNLLTHQTKRVCSPCLMVTNHSAEQFPEVKRTGADSHQMEPLRFDRILADVPCSGDGTLRKAPDIWRRWTVANGNGLHLLQLRIALKGCKLLKVGGRMVYSTCTFNPIEDEAVVSELLEVCRGSIELVDVSGEMTALKRLPGKKAWKVRDKVKWYSNWEEAQSAGAKLDPSMFPSPSKAELPLERCMRFLPHHQDTGGFFVCVLRKVSELPTDIGVPSAKQRQNGVGVEEETAAAEHGGVPEGQPEVGILGEDQEEDADMVVDDKKELENIVQEELEELEDPSGEIRDSSVQKGQDSNTLSPVEIARQAAEQAIEAAQRAVDALGAQDLAACSHAEADAQRAGARAGVALDMNNKAGKKQADQKKREYHKGKSKTTATSRDGAVPSQIVSAKGADSVEGEEDEGAGGMNNAPRFEPSWIRGGGGRNRTLSGRGNAIDPIVPMEDPEVLQPLLEYFGLSPDFPIGKQLISRSLEVARPKRLYFVCTALHDILVRDIKEQLKVAAIGLKVFERQEIKDSNEACFYRLAQEGLPFLLPHIAGQRVQLCRADFLTLLREKHLMMPDAFVVEHGGASSRPVIKDAALLKQLQGCRFGCVVAELRHTAAQEASQPGSTSVSEPTSAVEPCSSTVSPPSSEIFTPAAPSSASGGGALMANAPLALSAWKGKASLAIMVDKNECAQMIEKIAAAQGTVRNKMSTEISLAEGQTDDITIRP</sequence>
<dbReference type="PANTHER" id="PTHR22808">
    <property type="entry name" value="NCL1 YEAST -RELATED NOL1/NOP2/FMU SUN DOMAIN-CONTAINING"/>
    <property type="match status" value="1"/>
</dbReference>
<proteinExistence type="inferred from homology"/>
<dbReference type="Pfam" id="PF25376">
    <property type="entry name" value="Pre-PUA_NSUN2"/>
    <property type="match status" value="1"/>
</dbReference>
<dbReference type="AlphaFoldDB" id="A0A250WYM9"/>
<dbReference type="SUPFAM" id="SSF53335">
    <property type="entry name" value="S-adenosyl-L-methionine-dependent methyltransferases"/>
    <property type="match status" value="1"/>
</dbReference>
<evidence type="ECO:0000256" key="3">
    <source>
        <dbReference type="ARBA" id="ARBA00022555"/>
    </source>
</evidence>
<dbReference type="InterPro" id="IPR023270">
    <property type="entry name" value="RCMT_NCL1"/>
</dbReference>
<reference evidence="13 14" key="1">
    <citation type="submission" date="2017-08" db="EMBL/GenBank/DDBJ databases">
        <title>Acidophilic green algal genome provides insights into adaptation to an acidic environment.</title>
        <authorList>
            <person name="Hirooka S."/>
            <person name="Hirose Y."/>
            <person name="Kanesaki Y."/>
            <person name="Higuchi S."/>
            <person name="Fujiwara T."/>
            <person name="Onuma R."/>
            <person name="Era A."/>
            <person name="Ohbayashi R."/>
            <person name="Uzuka A."/>
            <person name="Nozaki H."/>
            <person name="Yoshikawa H."/>
            <person name="Miyagishima S.Y."/>
        </authorList>
    </citation>
    <scope>NUCLEOTIDE SEQUENCE [LARGE SCALE GENOMIC DNA]</scope>
    <source>
        <strain evidence="13 14">NIES-2499</strain>
    </source>
</reference>
<feature type="compositionally biased region" description="Polar residues" evidence="11">
    <location>
        <begin position="824"/>
        <end position="855"/>
    </location>
</feature>
<evidence type="ECO:0000256" key="11">
    <source>
        <dbReference type="SAM" id="MobiDB-lite"/>
    </source>
</evidence>
<dbReference type="Proteomes" id="UP000232323">
    <property type="component" value="Unassembled WGS sequence"/>
</dbReference>
<feature type="region of interest" description="Disordered" evidence="11">
    <location>
        <begin position="495"/>
        <end position="519"/>
    </location>
</feature>
<accession>A0A250WYM9</accession>
<keyword evidence="9" id="KW-0539">Nucleus</keyword>
<organism evidence="13 14">
    <name type="scientific">Chlamydomonas eustigma</name>
    <dbReference type="NCBI Taxonomy" id="1157962"/>
    <lineage>
        <taxon>Eukaryota</taxon>
        <taxon>Viridiplantae</taxon>
        <taxon>Chlorophyta</taxon>
        <taxon>core chlorophytes</taxon>
        <taxon>Chlorophyceae</taxon>
        <taxon>CS clade</taxon>
        <taxon>Chlamydomonadales</taxon>
        <taxon>Chlamydomonadaceae</taxon>
        <taxon>Chlamydomonas</taxon>
    </lineage>
</organism>
<dbReference type="OrthoDB" id="6093671at2759"/>
<keyword evidence="8 10" id="KW-0694">RNA-binding</keyword>
<evidence type="ECO:0000313" key="13">
    <source>
        <dbReference type="EMBL" id="GAX75610.1"/>
    </source>
</evidence>
<feature type="region of interest" description="Disordered" evidence="11">
    <location>
        <begin position="1"/>
        <end position="36"/>
    </location>
</feature>
<gene>
    <name evidence="13" type="ORF">CEUSTIGMA_g3054.t1</name>
</gene>
<dbReference type="GO" id="GO:0000049">
    <property type="term" value="F:tRNA binding"/>
    <property type="evidence" value="ECO:0007669"/>
    <property type="project" value="UniProtKB-KW"/>
</dbReference>
<keyword evidence="4 10" id="KW-0489">Methyltransferase</keyword>
<dbReference type="InterPro" id="IPR049560">
    <property type="entry name" value="MeTrfase_RsmB-F_NOP2_cat"/>
</dbReference>
<dbReference type="EMBL" id="BEGY01000013">
    <property type="protein sequence ID" value="GAX75610.1"/>
    <property type="molecule type" value="Genomic_DNA"/>
</dbReference>
<evidence type="ECO:0000256" key="5">
    <source>
        <dbReference type="ARBA" id="ARBA00022679"/>
    </source>
</evidence>
<dbReference type="InterPro" id="IPR023267">
    <property type="entry name" value="RCMT"/>
</dbReference>
<feature type="region of interest" description="Disordered" evidence="11">
    <location>
        <begin position="435"/>
        <end position="467"/>
    </location>
</feature>
<evidence type="ECO:0000256" key="2">
    <source>
        <dbReference type="ARBA" id="ARBA00007494"/>
    </source>
</evidence>
<feature type="binding site" evidence="10">
    <location>
        <position position="270"/>
    </location>
    <ligand>
        <name>S-adenosyl-L-methionine</name>
        <dbReference type="ChEBI" id="CHEBI:59789"/>
    </ligand>
</feature>
<comment type="similarity">
    <text evidence="2 10">Belongs to the class I-like SAM-binding methyltransferase superfamily. RsmB/NOP family.</text>
</comment>
<keyword evidence="3" id="KW-0820">tRNA-binding</keyword>
<dbReference type="Pfam" id="PF01189">
    <property type="entry name" value="Methyltr_RsmB-F"/>
    <property type="match status" value="1"/>
</dbReference>
<dbReference type="PROSITE" id="PS01153">
    <property type="entry name" value="NOL1_NOP2_SUN"/>
    <property type="match status" value="1"/>
</dbReference>
<feature type="compositionally biased region" description="Basic residues" evidence="11">
    <location>
        <begin position="1"/>
        <end position="12"/>
    </location>
</feature>
<feature type="binding site" evidence="10">
    <location>
        <begin position="186"/>
        <end position="192"/>
    </location>
    <ligand>
        <name>S-adenosyl-L-methionine</name>
        <dbReference type="ChEBI" id="CHEBI:59789"/>
    </ligand>
</feature>
<dbReference type="STRING" id="1157962.A0A250WYM9"/>
<feature type="region of interest" description="Disordered" evidence="11">
    <location>
        <begin position="824"/>
        <end position="864"/>
    </location>
</feature>
<dbReference type="FunFam" id="3.40.50.150:FF:000271">
    <property type="entry name" value="NOL1/NOP2/Sun family protein"/>
    <property type="match status" value="1"/>
</dbReference>
<evidence type="ECO:0000256" key="1">
    <source>
        <dbReference type="ARBA" id="ARBA00004123"/>
    </source>
</evidence>
<dbReference type="PROSITE" id="PS51686">
    <property type="entry name" value="SAM_MT_RSMB_NOP"/>
    <property type="match status" value="1"/>
</dbReference>
<comment type="caution">
    <text evidence="13">The sequence shown here is derived from an EMBL/GenBank/DDBJ whole genome shotgun (WGS) entry which is preliminary data.</text>
</comment>
<dbReference type="PRINTS" id="PR02011">
    <property type="entry name" value="RCMTNCL1"/>
</dbReference>
<dbReference type="PRINTS" id="PR02008">
    <property type="entry name" value="RCMTFAMILY"/>
</dbReference>
<dbReference type="GO" id="GO:0030488">
    <property type="term" value="P:tRNA methylation"/>
    <property type="evidence" value="ECO:0007669"/>
    <property type="project" value="UniProtKB-ARBA"/>
</dbReference>
<keyword evidence="5 10" id="KW-0808">Transferase</keyword>
<evidence type="ECO:0000313" key="14">
    <source>
        <dbReference type="Proteomes" id="UP000232323"/>
    </source>
</evidence>
<keyword evidence="7" id="KW-0819">tRNA processing</keyword>
<dbReference type="GO" id="GO:0016428">
    <property type="term" value="F:tRNA (cytidine-5-)-methyltransferase activity"/>
    <property type="evidence" value="ECO:0007669"/>
    <property type="project" value="InterPro"/>
</dbReference>
<comment type="subcellular location">
    <subcellularLocation>
        <location evidence="1">Nucleus</location>
    </subcellularLocation>
</comment>